<dbReference type="Proteomes" id="UP000314294">
    <property type="component" value="Unassembled WGS sequence"/>
</dbReference>
<evidence type="ECO:0000313" key="1">
    <source>
        <dbReference type="EMBL" id="TNN70081.1"/>
    </source>
</evidence>
<reference evidence="1 2" key="1">
    <citation type="submission" date="2019-03" db="EMBL/GenBank/DDBJ databases">
        <title>First draft genome of Liparis tanakae, snailfish: a comprehensive survey of snailfish specific genes.</title>
        <authorList>
            <person name="Kim W."/>
            <person name="Song I."/>
            <person name="Jeong J.-H."/>
            <person name="Kim D."/>
            <person name="Kim S."/>
            <person name="Ryu S."/>
            <person name="Song J.Y."/>
            <person name="Lee S.K."/>
        </authorList>
    </citation>
    <scope>NUCLEOTIDE SEQUENCE [LARGE SCALE GENOMIC DNA]</scope>
    <source>
        <tissue evidence="1">Muscle</tissue>
    </source>
</reference>
<evidence type="ECO:0000313" key="2">
    <source>
        <dbReference type="Proteomes" id="UP000314294"/>
    </source>
</evidence>
<keyword evidence="2" id="KW-1185">Reference proteome</keyword>
<protein>
    <submittedName>
        <fullName evidence="1">Uncharacterized protein</fullName>
    </submittedName>
</protein>
<dbReference type="AlphaFoldDB" id="A0A4Z2HWY3"/>
<organism evidence="1 2">
    <name type="scientific">Liparis tanakae</name>
    <name type="common">Tanaka's snailfish</name>
    <dbReference type="NCBI Taxonomy" id="230148"/>
    <lineage>
        <taxon>Eukaryota</taxon>
        <taxon>Metazoa</taxon>
        <taxon>Chordata</taxon>
        <taxon>Craniata</taxon>
        <taxon>Vertebrata</taxon>
        <taxon>Euteleostomi</taxon>
        <taxon>Actinopterygii</taxon>
        <taxon>Neopterygii</taxon>
        <taxon>Teleostei</taxon>
        <taxon>Neoteleostei</taxon>
        <taxon>Acanthomorphata</taxon>
        <taxon>Eupercaria</taxon>
        <taxon>Perciformes</taxon>
        <taxon>Cottioidei</taxon>
        <taxon>Cottales</taxon>
        <taxon>Liparidae</taxon>
        <taxon>Liparis</taxon>
    </lineage>
</organism>
<proteinExistence type="predicted"/>
<gene>
    <name evidence="1" type="ORF">EYF80_019757</name>
</gene>
<name>A0A4Z2HWY3_9TELE</name>
<sequence>MLSAVVNGGDWDSGWMTELGALGQAAVFSNVCDEHKPSESLERLLSICWRVVHLRPSSDCVRYRGDHFGFIVIKGRGQRQWGQRQGERGRFRFEVGLHRLCLALALNSTPPFWSSEILSSSTRDTDNLVRLTVSRRAVIQAKHTETRAQPPGGERLDKRDKAMANKVIGMRA</sequence>
<accession>A0A4Z2HWY3</accession>
<comment type="caution">
    <text evidence="1">The sequence shown here is derived from an EMBL/GenBank/DDBJ whole genome shotgun (WGS) entry which is preliminary data.</text>
</comment>
<dbReference type="EMBL" id="SRLO01000168">
    <property type="protein sequence ID" value="TNN70081.1"/>
    <property type="molecule type" value="Genomic_DNA"/>
</dbReference>